<dbReference type="GO" id="GO:0016780">
    <property type="term" value="F:phosphotransferase activity, for other substituted phosphate groups"/>
    <property type="evidence" value="ECO:0007669"/>
    <property type="project" value="TreeGrafter"/>
</dbReference>
<dbReference type="Proteomes" id="UP000197019">
    <property type="component" value="Chromosome"/>
</dbReference>
<sequence length="240" mass="27836">MNDDELQHELLHRYSRLRYLNSGISPRMLLKRWLWHGVISGTYFVKRLIDVLASVILMILLIPLFAVIMALIYKSSPGPVFYKQTRVGRWGKLFTMWKFRSMYLDADQRLKEIKAQNEMAGGVLFKMKNDPRIFPVGKFIRKASIDELPQLWNVFKGDMSLVGPRPALPSEVNQYSLQDRQRLEVIPGITCIWQVSGRSNIPFPQQVQLDVQYIQSQSVWLDIKLLLKTIPAVLLSRGAY</sequence>
<proteinExistence type="inferred from homology"/>
<dbReference type="KEGG" id="mpsy:CEK71_07910"/>
<dbReference type="EMBL" id="CP022129">
    <property type="protein sequence ID" value="ASF46014.1"/>
    <property type="molecule type" value="Genomic_DNA"/>
</dbReference>
<dbReference type="InterPro" id="IPR003362">
    <property type="entry name" value="Bact_transf"/>
</dbReference>
<keyword evidence="2" id="KW-0812">Transmembrane</keyword>
<dbReference type="OrthoDB" id="9808602at2"/>
<evidence type="ECO:0000256" key="2">
    <source>
        <dbReference type="SAM" id="Phobius"/>
    </source>
</evidence>
<dbReference type="AlphaFoldDB" id="A0A1Z4BXJ2"/>
<evidence type="ECO:0000313" key="4">
    <source>
        <dbReference type="EMBL" id="ASF46014.1"/>
    </source>
</evidence>
<name>A0A1Z4BXJ2_9GAMM</name>
<evidence type="ECO:0000259" key="3">
    <source>
        <dbReference type="Pfam" id="PF02397"/>
    </source>
</evidence>
<dbReference type="PANTHER" id="PTHR30576">
    <property type="entry name" value="COLANIC BIOSYNTHESIS UDP-GLUCOSE LIPID CARRIER TRANSFERASE"/>
    <property type="match status" value="1"/>
</dbReference>
<evidence type="ECO:0000313" key="5">
    <source>
        <dbReference type="Proteomes" id="UP000197019"/>
    </source>
</evidence>
<gene>
    <name evidence="4" type="ORF">CEK71_07910</name>
</gene>
<protein>
    <submittedName>
        <fullName evidence="4">Glycosyl transferase</fullName>
    </submittedName>
</protein>
<dbReference type="RefSeq" id="WP_088618888.1">
    <property type="nucleotide sequence ID" value="NZ_CP022129.1"/>
</dbReference>
<keyword evidence="2" id="KW-1133">Transmembrane helix</keyword>
<feature type="domain" description="Bacterial sugar transferase" evidence="3">
    <location>
        <begin position="46"/>
        <end position="234"/>
    </location>
</feature>
<keyword evidence="5" id="KW-1185">Reference proteome</keyword>
<reference evidence="4 5" key="1">
    <citation type="submission" date="2017-06" db="EMBL/GenBank/DDBJ databases">
        <title>Genome Sequencing of the methanotroph Methylovulum psychrotolerants str. HV10-M2 isolated from a high-altitude environment.</title>
        <authorList>
            <person name="Mateos-Rivera A."/>
        </authorList>
    </citation>
    <scope>NUCLEOTIDE SEQUENCE [LARGE SCALE GENOMIC DNA]</scope>
    <source>
        <strain evidence="4 5">HV10_M2</strain>
    </source>
</reference>
<accession>A0A1Z4BXJ2</accession>
<keyword evidence="4" id="KW-0808">Transferase</keyword>
<dbReference type="Pfam" id="PF02397">
    <property type="entry name" value="Bac_transf"/>
    <property type="match status" value="1"/>
</dbReference>
<evidence type="ECO:0000256" key="1">
    <source>
        <dbReference type="ARBA" id="ARBA00006464"/>
    </source>
</evidence>
<keyword evidence="2" id="KW-0472">Membrane</keyword>
<dbReference type="PANTHER" id="PTHR30576:SF10">
    <property type="entry name" value="SLL5057 PROTEIN"/>
    <property type="match status" value="1"/>
</dbReference>
<feature type="transmembrane region" description="Helical" evidence="2">
    <location>
        <begin position="51"/>
        <end position="73"/>
    </location>
</feature>
<comment type="similarity">
    <text evidence="1">Belongs to the bacterial sugar transferase family.</text>
</comment>
<organism evidence="4 5">
    <name type="scientific">Methylovulum psychrotolerans</name>
    <dbReference type="NCBI Taxonomy" id="1704499"/>
    <lineage>
        <taxon>Bacteria</taxon>
        <taxon>Pseudomonadati</taxon>
        <taxon>Pseudomonadota</taxon>
        <taxon>Gammaproteobacteria</taxon>
        <taxon>Methylococcales</taxon>
        <taxon>Methylococcaceae</taxon>
        <taxon>Methylovulum</taxon>
    </lineage>
</organism>